<feature type="transmembrane region" description="Helical" evidence="2">
    <location>
        <begin position="47"/>
        <end position="68"/>
    </location>
</feature>
<proteinExistence type="predicted"/>
<feature type="transmembrane region" description="Helical" evidence="2">
    <location>
        <begin position="162"/>
        <end position="180"/>
    </location>
</feature>
<keyword evidence="2" id="KW-0472">Membrane</keyword>
<reference evidence="4" key="1">
    <citation type="submission" date="2022-11" db="UniProtKB">
        <authorList>
            <consortium name="WormBaseParasite"/>
        </authorList>
    </citation>
    <scope>IDENTIFICATION</scope>
</reference>
<dbReference type="GO" id="GO:0015347">
    <property type="term" value="F:sodium-independent organic anion transmembrane transporter activity"/>
    <property type="evidence" value="ECO:0007669"/>
    <property type="project" value="TreeGrafter"/>
</dbReference>
<evidence type="ECO:0000256" key="1">
    <source>
        <dbReference type="ARBA" id="ARBA00023157"/>
    </source>
</evidence>
<dbReference type="GO" id="GO:0016323">
    <property type="term" value="C:basolateral plasma membrane"/>
    <property type="evidence" value="ECO:0007669"/>
    <property type="project" value="TreeGrafter"/>
</dbReference>
<evidence type="ECO:0000256" key="2">
    <source>
        <dbReference type="SAM" id="Phobius"/>
    </source>
</evidence>
<accession>A0A915LJL1</accession>
<dbReference type="Gene3D" id="1.20.1250.20">
    <property type="entry name" value="MFS general substrate transporter like domains"/>
    <property type="match status" value="1"/>
</dbReference>
<evidence type="ECO:0000313" key="3">
    <source>
        <dbReference type="Proteomes" id="UP000887561"/>
    </source>
</evidence>
<name>A0A915LJL1_MELJA</name>
<dbReference type="AlphaFoldDB" id="A0A915LJL1"/>
<dbReference type="Pfam" id="PF03137">
    <property type="entry name" value="OATP"/>
    <property type="match status" value="1"/>
</dbReference>
<dbReference type="PANTHER" id="PTHR11388">
    <property type="entry name" value="ORGANIC ANION TRANSPORTER"/>
    <property type="match status" value="1"/>
</dbReference>
<feature type="transmembrane region" description="Helical" evidence="2">
    <location>
        <begin position="136"/>
        <end position="156"/>
    </location>
</feature>
<evidence type="ECO:0000313" key="4">
    <source>
        <dbReference type="WBParaSite" id="scaffold13200_cov204.g16764"/>
    </source>
</evidence>
<organism evidence="3 4">
    <name type="scientific">Meloidogyne javanica</name>
    <name type="common">Root-knot nematode worm</name>
    <dbReference type="NCBI Taxonomy" id="6303"/>
    <lineage>
        <taxon>Eukaryota</taxon>
        <taxon>Metazoa</taxon>
        <taxon>Ecdysozoa</taxon>
        <taxon>Nematoda</taxon>
        <taxon>Chromadorea</taxon>
        <taxon>Rhabditida</taxon>
        <taxon>Tylenchina</taxon>
        <taxon>Tylenchomorpha</taxon>
        <taxon>Tylenchoidea</taxon>
        <taxon>Meloidogynidae</taxon>
        <taxon>Meloidogyninae</taxon>
        <taxon>Meloidogyne</taxon>
        <taxon>Meloidogyne incognita group</taxon>
    </lineage>
</organism>
<dbReference type="PANTHER" id="PTHR11388:SF76">
    <property type="entry name" value="SOLUTE CARRIER ORGANIC ANION TRANSPORTER FAMILY MEMBER"/>
    <property type="match status" value="1"/>
</dbReference>
<sequence length="196" mass="22380">MFCIRIMGPMLGFWMGSVFNKLYYDGEAPHGITPRDPMWIGEDFSRWWQGFMLIGGVLFFPSVLLFCFRNPKSTENNQEKLVEGEEKVPRRLALVDRHLEKSENGNIPKSFNALSSDFQNNILTVFKRPIYRWAMIGRIIDVLAFKGFHIFLPKYLELQFGIPQYIVAITGAFSACFSILNSTVGCKSTMTALGES</sequence>
<keyword evidence="2" id="KW-0812">Transmembrane</keyword>
<keyword evidence="1" id="KW-1015">Disulfide bond</keyword>
<dbReference type="GO" id="GO:0043252">
    <property type="term" value="P:sodium-independent organic anion transport"/>
    <property type="evidence" value="ECO:0007669"/>
    <property type="project" value="TreeGrafter"/>
</dbReference>
<keyword evidence="2" id="KW-1133">Transmembrane helix</keyword>
<dbReference type="InterPro" id="IPR036259">
    <property type="entry name" value="MFS_trans_sf"/>
</dbReference>
<dbReference type="SUPFAM" id="SSF103473">
    <property type="entry name" value="MFS general substrate transporter"/>
    <property type="match status" value="1"/>
</dbReference>
<protein>
    <submittedName>
        <fullName evidence="4">Uncharacterized protein</fullName>
    </submittedName>
</protein>
<dbReference type="WBParaSite" id="scaffold13200_cov204.g16764">
    <property type="protein sequence ID" value="scaffold13200_cov204.g16764"/>
    <property type="gene ID" value="scaffold13200_cov204.g16764"/>
</dbReference>
<keyword evidence="3" id="KW-1185">Reference proteome</keyword>
<dbReference type="Proteomes" id="UP000887561">
    <property type="component" value="Unplaced"/>
</dbReference>
<dbReference type="InterPro" id="IPR004156">
    <property type="entry name" value="OATP"/>
</dbReference>